<dbReference type="EMBL" id="JAPMXC010000001">
    <property type="protein sequence ID" value="MCY0387708.1"/>
    <property type="molecule type" value="Genomic_DNA"/>
</dbReference>
<reference evidence="4" key="1">
    <citation type="submission" date="2022-11" db="EMBL/GenBank/DDBJ databases">
        <title>Robbsia betulipollinis sp. nov., isolated from pollen of birch (Betula pendula).</title>
        <authorList>
            <person name="Shi H."/>
            <person name="Ambika Manirajan B."/>
            <person name="Ratering S."/>
            <person name="Geissler-Plaum R."/>
            <person name="Schnell S."/>
        </authorList>
    </citation>
    <scope>NUCLEOTIDE SEQUENCE</scope>
    <source>
        <strain evidence="4">Bb-Pol-6</strain>
    </source>
</reference>
<dbReference type="InterPro" id="IPR040503">
    <property type="entry name" value="TRHO_N"/>
</dbReference>
<organism evidence="4 5">
    <name type="scientific">Robbsia betulipollinis</name>
    <dbReference type="NCBI Taxonomy" id="2981849"/>
    <lineage>
        <taxon>Bacteria</taxon>
        <taxon>Pseudomonadati</taxon>
        <taxon>Pseudomonadota</taxon>
        <taxon>Betaproteobacteria</taxon>
        <taxon>Burkholderiales</taxon>
        <taxon>Burkholderiaceae</taxon>
        <taxon>Robbsia</taxon>
    </lineage>
</organism>
<dbReference type="SMART" id="SM00450">
    <property type="entry name" value="RHOD"/>
    <property type="match status" value="1"/>
</dbReference>
<dbReference type="InterPro" id="IPR020936">
    <property type="entry name" value="TrhO"/>
</dbReference>
<dbReference type="Pfam" id="PF00581">
    <property type="entry name" value="Rhodanese"/>
    <property type="match status" value="1"/>
</dbReference>
<dbReference type="HAMAP" id="MF_00469">
    <property type="entry name" value="TrhO"/>
    <property type="match status" value="1"/>
</dbReference>
<name>A0ABT3ZP20_9BURK</name>
<dbReference type="NCBIfam" id="NF003703">
    <property type="entry name" value="PRK05320.1"/>
    <property type="match status" value="1"/>
</dbReference>
<evidence type="ECO:0000313" key="4">
    <source>
        <dbReference type="EMBL" id="MCY0387708.1"/>
    </source>
</evidence>
<accession>A0ABT3ZP20</accession>
<dbReference type="InterPro" id="IPR001763">
    <property type="entry name" value="Rhodanese-like_dom"/>
</dbReference>
<dbReference type="EC" id="1.14.-.-" evidence="1"/>
<dbReference type="Gene3D" id="3.40.250.10">
    <property type="entry name" value="Rhodanese-like domain"/>
    <property type="match status" value="1"/>
</dbReference>
<dbReference type="Gene3D" id="3.30.70.100">
    <property type="match status" value="1"/>
</dbReference>
<dbReference type="RefSeq" id="WP_267847432.1">
    <property type="nucleotide sequence ID" value="NZ_JAPMXC010000001.1"/>
</dbReference>
<keyword evidence="1" id="KW-0819">tRNA processing</keyword>
<gene>
    <name evidence="1" type="primary">trhO</name>
    <name evidence="4" type="ORF">OVY01_10770</name>
</gene>
<feature type="domain" description="Rhodanese" evidence="3">
    <location>
        <begin position="132"/>
        <end position="226"/>
    </location>
</feature>
<comment type="caution">
    <text evidence="4">The sequence shown here is derived from an EMBL/GenBank/DDBJ whole genome shotgun (WGS) entry which is preliminary data.</text>
</comment>
<comment type="function">
    <text evidence="1">Catalyzes oxygen-dependent 5-hydroxyuridine (ho5U) modification at position 34 in tRNAs.</text>
</comment>
<evidence type="ECO:0000259" key="3">
    <source>
        <dbReference type="PROSITE" id="PS50206"/>
    </source>
</evidence>
<dbReference type="Proteomes" id="UP001082899">
    <property type="component" value="Unassembled WGS sequence"/>
</dbReference>
<dbReference type="SUPFAM" id="SSF52821">
    <property type="entry name" value="Rhodanese/Cell cycle control phosphatase"/>
    <property type="match status" value="1"/>
</dbReference>
<dbReference type="PANTHER" id="PTHR43268">
    <property type="entry name" value="THIOSULFATE SULFURTRANSFERASE/RHODANESE-LIKE DOMAIN-CONTAINING PROTEIN 2"/>
    <property type="match status" value="1"/>
</dbReference>
<dbReference type="PANTHER" id="PTHR43268:SF3">
    <property type="entry name" value="RHODANESE-LIKE DOMAIN-CONTAINING PROTEIN 7-RELATED"/>
    <property type="match status" value="1"/>
</dbReference>
<keyword evidence="1" id="KW-0560">Oxidoreductase</keyword>
<evidence type="ECO:0000256" key="2">
    <source>
        <dbReference type="SAM" id="MobiDB-lite"/>
    </source>
</evidence>
<sequence length="273" mass="29685">MRIVNLAGYLFVSLAHCAAWRAPLAARCEALDLRGTILLAPEGINAFVAGPETAIQAFLTYLREDPLFEGRFTPLTFKVSFSEAQPFKRMRVKLKKEIITMRHPAIRPEAGRAPAVAPATLKQWLDQGHDDDGRPVVLLDTRNAFEVDVGTFDDAIDWRLDKFGDFPDAVARHRAGFAGKTVVSFCTGGIRCEKAAIHLAEKGVEHVYQLDGGILGYFEHVGTAHYHGACFVFDERTALTPSLAPAADPARTAAQTGHPAPALTSRHDAPTAG</sequence>
<comment type="catalytic activity">
    <reaction evidence="1">
        <text>uridine(34) in tRNA + AH2 + O2 = 5-hydroxyuridine(34) in tRNA + A + H2O</text>
        <dbReference type="Rhea" id="RHEA:64224"/>
        <dbReference type="Rhea" id="RHEA-COMP:11727"/>
        <dbReference type="Rhea" id="RHEA-COMP:13381"/>
        <dbReference type="ChEBI" id="CHEBI:13193"/>
        <dbReference type="ChEBI" id="CHEBI:15377"/>
        <dbReference type="ChEBI" id="CHEBI:15379"/>
        <dbReference type="ChEBI" id="CHEBI:17499"/>
        <dbReference type="ChEBI" id="CHEBI:65315"/>
        <dbReference type="ChEBI" id="CHEBI:136877"/>
    </reaction>
</comment>
<evidence type="ECO:0000313" key="5">
    <source>
        <dbReference type="Proteomes" id="UP001082899"/>
    </source>
</evidence>
<protein>
    <recommendedName>
        <fullName evidence="1">tRNA uridine(34) hydroxylase</fullName>
        <ecNumber evidence="1">1.14.-.-</ecNumber>
    </recommendedName>
    <alternativeName>
        <fullName evidence="1">tRNA hydroxylation protein O</fullName>
    </alternativeName>
</protein>
<evidence type="ECO:0000256" key="1">
    <source>
        <dbReference type="HAMAP-Rule" id="MF_00469"/>
    </source>
</evidence>
<proteinExistence type="inferred from homology"/>
<dbReference type="Pfam" id="PF17773">
    <property type="entry name" value="UPF0176_N"/>
    <property type="match status" value="1"/>
</dbReference>
<dbReference type="PROSITE" id="PS50206">
    <property type="entry name" value="RHODANESE_3"/>
    <property type="match status" value="1"/>
</dbReference>
<comment type="similarity">
    <text evidence="1">Belongs to the TrhO family.</text>
</comment>
<dbReference type="InterPro" id="IPR036873">
    <property type="entry name" value="Rhodanese-like_dom_sf"/>
</dbReference>
<feature type="region of interest" description="Disordered" evidence="2">
    <location>
        <begin position="246"/>
        <end position="273"/>
    </location>
</feature>
<keyword evidence="5" id="KW-1185">Reference proteome</keyword>